<protein>
    <submittedName>
        <fullName evidence="8">ABC-type multidrug transport system, ATPase and permease component</fullName>
    </submittedName>
</protein>
<feature type="transmembrane region" description="Helical" evidence="5">
    <location>
        <begin position="189"/>
        <end position="205"/>
    </location>
</feature>
<dbReference type="GO" id="GO:0140359">
    <property type="term" value="F:ABC-type transporter activity"/>
    <property type="evidence" value="ECO:0007669"/>
    <property type="project" value="InterPro"/>
</dbReference>
<evidence type="ECO:0000313" key="9">
    <source>
        <dbReference type="Proteomes" id="UP000004291"/>
    </source>
</evidence>
<dbReference type="InterPro" id="IPR039421">
    <property type="entry name" value="Type_1_exporter"/>
</dbReference>
<feature type="transmembrane region" description="Helical" evidence="5">
    <location>
        <begin position="87"/>
        <end position="108"/>
    </location>
</feature>
<feature type="transmembrane region" description="Helical" evidence="5">
    <location>
        <begin position="272"/>
        <end position="298"/>
    </location>
</feature>
<keyword evidence="4 5" id="KW-0472">Membrane</keyword>
<dbReference type="Pfam" id="PF00664">
    <property type="entry name" value="ABC_membrane"/>
    <property type="match status" value="1"/>
</dbReference>
<dbReference type="HOGENOM" id="CLU_012126_0_0_5"/>
<organism evidence="8 9">
    <name type="scientific">Hoeflea phototrophica (strain DSM 17068 / NCIMB 14078 / DFL-43)</name>
    <dbReference type="NCBI Taxonomy" id="411684"/>
    <lineage>
        <taxon>Bacteria</taxon>
        <taxon>Pseudomonadati</taxon>
        <taxon>Pseudomonadota</taxon>
        <taxon>Alphaproteobacteria</taxon>
        <taxon>Hyphomicrobiales</taxon>
        <taxon>Rhizobiaceae</taxon>
        <taxon>Hoeflea</taxon>
    </lineage>
</organism>
<evidence type="ECO:0000256" key="1">
    <source>
        <dbReference type="ARBA" id="ARBA00004651"/>
    </source>
</evidence>
<dbReference type="Proteomes" id="UP000004291">
    <property type="component" value="Chromosome"/>
</dbReference>
<sequence>MESRLSRYIWTHTSKQQLWILLIIALSMIPYFLSFDVPKRIVNGPIQGGGFETADATQVFGRIAMDLPYLGETVLLPGLDLDRLNTLYALSLSFLMLVIINGLFKLYINTYKGRLGERLLRRIRFDLVDRVLRFPPRMFKQVKPAEIASMVKDEVEPIGGFTGDAFVQPALLGGQALTALAFIFTQNMWLGFITAFMVSIQAVLIPRMRKRLLVLGRERQLTARQLSGRVSEIVEGIHAIHAFDTSNYERADVASRLGRIFRIRYDLYQWKFLVKFINNFLASVTPFLFYIVGGYLALNGQLDIGQLVAVIAAYKDLPGPLKELIDWDQTRQDVQVKYSQVVSQFTVDSMIDPSIQTVSDKLPEGIVSHPLSVVNLTVADDSGAKLIERINLKVQRGEKVAILGNAADGGEAFAEALGRIVWPESGRITAGENDILELPESVTGRSISYVSSDPYFFSGALRDNLLYGLKHAPIRPAEYDEKGMQDRNWHVAEAKLSGNPDYDVASDWIDYESANATGPEDLIGPIGSVLEAVQLSSDILELALRSKVDPERNKSLAEGLIGMRGALRTALEKEGLANLVVAFEPDSYNAEATVGENLLFGNTVGAVFADGAIGKNPYFRKVIASHQLHVSLFKMGYEIAENAIELFSDLPPDHPFFQQLTFMSSDDIPVYQALLNKLKGKSFEDASEDEKTRIIRLSFAYVEPRHRFGLLTDELMQTIVAARQDFHANMPEDMRESFERYDPERYIASASIMDNVLFGRLSNRFADGAEQIKMIVMQILRPLGLYDDVFSIGLDFDIGTSGKRLTIAQRQKLNLARVLLRRSDYYVFNRPLASLDQRTQEQIGRSVLKKLESDGNNPTVIWVLAQSGLASEFDRIILFNRGAVVEDGSYDSLLQKDVFNKMMSG</sequence>
<dbReference type="AlphaFoldDB" id="A9DAV0"/>
<dbReference type="InterPro" id="IPR003439">
    <property type="entry name" value="ABC_transporter-like_ATP-bd"/>
</dbReference>
<gene>
    <name evidence="8" type="ORF">HPDFL43_03836</name>
</gene>
<dbReference type="GO" id="GO:0005886">
    <property type="term" value="C:plasma membrane"/>
    <property type="evidence" value="ECO:0007669"/>
    <property type="project" value="UniProtKB-SubCell"/>
</dbReference>
<feature type="domain" description="ABC transporter" evidence="6">
    <location>
        <begin position="371"/>
        <end position="904"/>
    </location>
</feature>
<dbReference type="InterPro" id="IPR036640">
    <property type="entry name" value="ABC1_TM_sf"/>
</dbReference>
<reference evidence="8 9" key="1">
    <citation type="submission" date="2007-10" db="EMBL/GenBank/DDBJ databases">
        <authorList>
            <person name="Wagner-Dobler I."/>
            <person name="Ferriera S."/>
            <person name="Johnson J."/>
            <person name="Kravitz S."/>
            <person name="Beeson K."/>
            <person name="Sutton G."/>
            <person name="Rogers Y.-H."/>
            <person name="Friedman R."/>
            <person name="Frazier M."/>
            <person name="Venter J.C."/>
        </authorList>
    </citation>
    <scope>NUCLEOTIDE SEQUENCE [LARGE SCALE GENOMIC DNA]</scope>
    <source>
        <strain evidence="8 9">DFL-43</strain>
    </source>
</reference>
<feature type="domain" description="ABC transmembrane type-1" evidence="7">
    <location>
        <begin position="73"/>
        <end position="326"/>
    </location>
</feature>
<dbReference type="PANTHER" id="PTHR24221">
    <property type="entry name" value="ATP-BINDING CASSETTE SUB-FAMILY B"/>
    <property type="match status" value="1"/>
</dbReference>
<feature type="transmembrane region" description="Helical" evidence="5">
    <location>
        <begin position="165"/>
        <end position="183"/>
    </location>
</feature>
<evidence type="ECO:0000259" key="7">
    <source>
        <dbReference type="PROSITE" id="PS50929"/>
    </source>
</evidence>
<dbReference type="STRING" id="411684.HPDFL43_03836"/>
<evidence type="ECO:0000259" key="6">
    <source>
        <dbReference type="PROSITE" id="PS50893"/>
    </source>
</evidence>
<dbReference type="Gene3D" id="3.40.50.300">
    <property type="entry name" value="P-loop containing nucleotide triphosphate hydrolases"/>
    <property type="match status" value="2"/>
</dbReference>
<dbReference type="GO" id="GO:0005524">
    <property type="term" value="F:ATP binding"/>
    <property type="evidence" value="ECO:0007669"/>
    <property type="project" value="InterPro"/>
</dbReference>
<dbReference type="InterPro" id="IPR011527">
    <property type="entry name" value="ABC1_TM_dom"/>
</dbReference>
<dbReference type="SUPFAM" id="SSF52540">
    <property type="entry name" value="P-loop containing nucleoside triphosphate hydrolases"/>
    <property type="match status" value="2"/>
</dbReference>
<accession>A9DAV0</accession>
<dbReference type="PROSITE" id="PS50893">
    <property type="entry name" value="ABC_TRANSPORTER_2"/>
    <property type="match status" value="1"/>
</dbReference>
<evidence type="ECO:0000256" key="3">
    <source>
        <dbReference type="ARBA" id="ARBA00022989"/>
    </source>
</evidence>
<dbReference type="PANTHER" id="PTHR24221:SF654">
    <property type="entry name" value="ATP-BINDING CASSETTE SUB-FAMILY B MEMBER 6"/>
    <property type="match status" value="1"/>
</dbReference>
<keyword evidence="9" id="KW-1185">Reference proteome</keyword>
<dbReference type="RefSeq" id="WP_007196558.1">
    <property type="nucleotide sequence ID" value="NZ_CM002917.1"/>
</dbReference>
<evidence type="ECO:0000256" key="2">
    <source>
        <dbReference type="ARBA" id="ARBA00022692"/>
    </source>
</evidence>
<dbReference type="eggNOG" id="COG1132">
    <property type="taxonomic scope" value="Bacteria"/>
</dbReference>
<comment type="caution">
    <text evidence="8">The sequence shown here is derived from an EMBL/GenBank/DDBJ whole genome shotgun (WGS) entry which is preliminary data.</text>
</comment>
<reference evidence="8 9" key="2">
    <citation type="submission" date="2012-06" db="EMBL/GenBank/DDBJ databases">
        <authorList>
            <person name="Fiebig A."/>
        </authorList>
    </citation>
    <scope>NUCLEOTIDE SEQUENCE [LARGE SCALE GENOMIC DNA]</scope>
    <source>
        <strain evidence="8 9">DFL-43</strain>
    </source>
</reference>
<evidence type="ECO:0000256" key="5">
    <source>
        <dbReference type="SAM" id="Phobius"/>
    </source>
</evidence>
<dbReference type="CDD" id="cd07346">
    <property type="entry name" value="ABC_6TM_exporters"/>
    <property type="match status" value="1"/>
</dbReference>
<feature type="transmembrane region" description="Helical" evidence="5">
    <location>
        <begin position="18"/>
        <end position="35"/>
    </location>
</feature>
<dbReference type="SUPFAM" id="SSF90123">
    <property type="entry name" value="ABC transporter transmembrane region"/>
    <property type="match status" value="1"/>
</dbReference>
<dbReference type="Gene3D" id="1.20.1560.10">
    <property type="entry name" value="ABC transporter type 1, transmembrane domain"/>
    <property type="match status" value="1"/>
</dbReference>
<keyword evidence="3 5" id="KW-1133">Transmembrane helix</keyword>
<evidence type="ECO:0000313" key="8">
    <source>
        <dbReference type="EMBL" id="EDQ32644.1"/>
    </source>
</evidence>
<dbReference type="OrthoDB" id="9760920at2"/>
<dbReference type="GO" id="GO:0016887">
    <property type="term" value="F:ATP hydrolysis activity"/>
    <property type="evidence" value="ECO:0007669"/>
    <property type="project" value="InterPro"/>
</dbReference>
<proteinExistence type="predicted"/>
<dbReference type="PROSITE" id="PS50929">
    <property type="entry name" value="ABC_TM1F"/>
    <property type="match status" value="1"/>
</dbReference>
<dbReference type="InterPro" id="IPR027417">
    <property type="entry name" value="P-loop_NTPase"/>
</dbReference>
<evidence type="ECO:0000256" key="4">
    <source>
        <dbReference type="ARBA" id="ARBA00023136"/>
    </source>
</evidence>
<keyword evidence="2 5" id="KW-0812">Transmembrane</keyword>
<name>A9DAV0_HOEPD</name>
<comment type="subcellular location">
    <subcellularLocation>
        <location evidence="1">Cell membrane</location>
        <topology evidence="1">Multi-pass membrane protein</topology>
    </subcellularLocation>
</comment>
<dbReference type="EMBL" id="ABIA03000002">
    <property type="protein sequence ID" value="EDQ32644.1"/>
    <property type="molecule type" value="Genomic_DNA"/>
</dbReference>